<dbReference type="OrthoDB" id="191706at2759"/>
<accession>A0A834XU77</accession>
<comment type="similarity">
    <text evidence="2">Belongs to the DRAM/TMEM150 family.</text>
</comment>
<dbReference type="AlphaFoldDB" id="A0A834XU77"/>
<comment type="subcellular location">
    <subcellularLocation>
        <location evidence="1">Endomembrane system</location>
        <topology evidence="1">Multi-pass membrane protein</topology>
    </subcellularLocation>
</comment>
<dbReference type="PANTHER" id="PTHR21324">
    <property type="entry name" value="FASTING-INDUCIBLE INTEGRAL MEMBRANE PROTEIN TM6P1-RELATED"/>
    <property type="match status" value="1"/>
</dbReference>
<sequence>MTKSTIGNLHYLSILMAIGLPTVFIITLAVAVNQDHVVLFFPYISDTGTTPPESCIFGQLLNMTAILMSMIVFVRYAQVKEILVSYQYSSYWRKLNFISCIIGMISTLGMTMVANFQETSMLTVHLIGAVLCFGGASLYIILQSACSWRIQPNGCSSSTVKLRIILSIFCTICFFTVFITAALSAKEFTGKDIKKWTKFDGGWTYHLISTISEWSCAVAICIYIISFTNEFRELQLTFPKVTFKVDYAKKNYSVFDANSGTMNSPTRST</sequence>
<comment type="caution">
    <text evidence="8">The sequence shown here is derived from an EMBL/GenBank/DDBJ whole genome shotgun (WGS) entry which is preliminary data.</text>
</comment>
<evidence type="ECO:0000259" key="7">
    <source>
        <dbReference type="Pfam" id="PF10277"/>
    </source>
</evidence>
<feature type="transmembrane region" description="Helical" evidence="6">
    <location>
        <begin position="122"/>
        <end position="142"/>
    </location>
</feature>
<feature type="transmembrane region" description="Helical" evidence="6">
    <location>
        <begin position="95"/>
        <end position="116"/>
    </location>
</feature>
<protein>
    <recommendedName>
        <fullName evidence="7">CWH43-like N-terminal domain-containing protein</fullName>
    </recommendedName>
</protein>
<evidence type="ECO:0000313" key="8">
    <source>
        <dbReference type="EMBL" id="KAF7992592.1"/>
    </source>
</evidence>
<evidence type="ECO:0000256" key="5">
    <source>
        <dbReference type="ARBA" id="ARBA00023136"/>
    </source>
</evidence>
<dbReference type="GO" id="GO:0012505">
    <property type="term" value="C:endomembrane system"/>
    <property type="evidence" value="ECO:0007669"/>
    <property type="project" value="UniProtKB-SubCell"/>
</dbReference>
<organism evidence="8 9">
    <name type="scientific">Aphidius gifuensis</name>
    <name type="common">Parasitoid wasp</name>
    <dbReference type="NCBI Taxonomy" id="684658"/>
    <lineage>
        <taxon>Eukaryota</taxon>
        <taxon>Metazoa</taxon>
        <taxon>Ecdysozoa</taxon>
        <taxon>Arthropoda</taxon>
        <taxon>Hexapoda</taxon>
        <taxon>Insecta</taxon>
        <taxon>Pterygota</taxon>
        <taxon>Neoptera</taxon>
        <taxon>Endopterygota</taxon>
        <taxon>Hymenoptera</taxon>
        <taxon>Apocrita</taxon>
        <taxon>Ichneumonoidea</taxon>
        <taxon>Braconidae</taxon>
        <taxon>Aphidiinae</taxon>
        <taxon>Aphidius</taxon>
    </lineage>
</organism>
<gene>
    <name evidence="8" type="ORF">HCN44_004936</name>
</gene>
<dbReference type="EMBL" id="JACMRX010000003">
    <property type="protein sequence ID" value="KAF7992592.1"/>
    <property type="molecule type" value="Genomic_DNA"/>
</dbReference>
<keyword evidence="3 6" id="KW-0812">Transmembrane</keyword>
<evidence type="ECO:0000256" key="6">
    <source>
        <dbReference type="SAM" id="Phobius"/>
    </source>
</evidence>
<evidence type="ECO:0000256" key="3">
    <source>
        <dbReference type="ARBA" id="ARBA00022692"/>
    </source>
</evidence>
<evidence type="ECO:0000256" key="1">
    <source>
        <dbReference type="ARBA" id="ARBA00004127"/>
    </source>
</evidence>
<feature type="transmembrane region" description="Helical" evidence="6">
    <location>
        <begin position="162"/>
        <end position="183"/>
    </location>
</feature>
<feature type="transmembrane region" description="Helical" evidence="6">
    <location>
        <begin position="12"/>
        <end position="32"/>
    </location>
</feature>
<evidence type="ECO:0000256" key="4">
    <source>
        <dbReference type="ARBA" id="ARBA00022989"/>
    </source>
</evidence>
<proteinExistence type="inferred from homology"/>
<keyword evidence="5 6" id="KW-0472">Membrane</keyword>
<evidence type="ECO:0000256" key="2">
    <source>
        <dbReference type="ARBA" id="ARBA00006565"/>
    </source>
</evidence>
<feature type="transmembrane region" description="Helical" evidence="6">
    <location>
        <begin position="203"/>
        <end position="225"/>
    </location>
</feature>
<name>A0A834XU77_APHGI</name>
<reference evidence="8 9" key="1">
    <citation type="submission" date="2020-08" db="EMBL/GenBank/DDBJ databases">
        <title>Aphidius gifuensis genome sequencing and assembly.</title>
        <authorList>
            <person name="Du Z."/>
        </authorList>
    </citation>
    <scope>NUCLEOTIDE SEQUENCE [LARGE SCALE GENOMIC DNA]</scope>
    <source>
        <strain evidence="8">YNYX2018</strain>
        <tissue evidence="8">Adults</tissue>
    </source>
</reference>
<dbReference type="InterPro" id="IPR050911">
    <property type="entry name" value="DRAM/TMEM150_Autophagy_Mod"/>
</dbReference>
<evidence type="ECO:0000313" key="9">
    <source>
        <dbReference type="Proteomes" id="UP000639338"/>
    </source>
</evidence>
<feature type="domain" description="CWH43-like N-terminal" evidence="7">
    <location>
        <begin position="10"/>
        <end position="233"/>
    </location>
</feature>
<feature type="transmembrane region" description="Helical" evidence="6">
    <location>
        <begin position="56"/>
        <end position="74"/>
    </location>
</feature>
<dbReference type="PANTHER" id="PTHR21324:SF2">
    <property type="entry name" value="EG:22E5.9 PROTEIN"/>
    <property type="match status" value="1"/>
</dbReference>
<keyword evidence="4 6" id="KW-1133">Transmembrane helix</keyword>
<dbReference type="Proteomes" id="UP000639338">
    <property type="component" value="Unassembled WGS sequence"/>
</dbReference>
<dbReference type="Pfam" id="PF10277">
    <property type="entry name" value="Frag1"/>
    <property type="match status" value="1"/>
</dbReference>
<dbReference type="InterPro" id="IPR019402">
    <property type="entry name" value="CWH43_N"/>
</dbReference>
<keyword evidence="9" id="KW-1185">Reference proteome</keyword>